<evidence type="ECO:0000256" key="8">
    <source>
        <dbReference type="SAM" id="MobiDB-lite"/>
    </source>
</evidence>
<keyword evidence="7" id="KW-0175">Coiled coil</keyword>
<dbReference type="GO" id="GO:0004674">
    <property type="term" value="F:protein serine/threonine kinase activity"/>
    <property type="evidence" value="ECO:0007669"/>
    <property type="project" value="UniProtKB-EC"/>
</dbReference>
<dbReference type="SMART" id="SM00146">
    <property type="entry name" value="PI3Kc"/>
    <property type="match status" value="1"/>
</dbReference>
<feature type="coiled-coil region" evidence="7">
    <location>
        <begin position="2999"/>
        <end position="3033"/>
    </location>
</feature>
<dbReference type="InterPro" id="IPR003152">
    <property type="entry name" value="FATC_dom"/>
</dbReference>
<dbReference type="Pfam" id="PF15785">
    <property type="entry name" value="SMG1"/>
    <property type="match status" value="1"/>
</dbReference>
<dbReference type="Gene3D" id="1.10.1070.11">
    <property type="entry name" value="Phosphatidylinositol 3-/4-kinase, catalytic domain"/>
    <property type="match status" value="1"/>
</dbReference>
<dbReference type="Pfam" id="PF02260">
    <property type="entry name" value="FATC"/>
    <property type="match status" value="1"/>
</dbReference>
<dbReference type="PROSITE" id="PS51190">
    <property type="entry name" value="FATC"/>
    <property type="match status" value="1"/>
</dbReference>
<feature type="domain" description="FATC" evidence="10">
    <location>
        <begin position="3334"/>
        <end position="3366"/>
    </location>
</feature>
<evidence type="ECO:0000256" key="7">
    <source>
        <dbReference type="SAM" id="Coils"/>
    </source>
</evidence>
<dbReference type="Gene3D" id="3.30.1010.10">
    <property type="entry name" value="Phosphatidylinositol 3-kinase Catalytic Subunit, Chain A, domain 4"/>
    <property type="match status" value="1"/>
</dbReference>
<organism evidence="11 12">
    <name type="scientific">Phytophthora oleae</name>
    <dbReference type="NCBI Taxonomy" id="2107226"/>
    <lineage>
        <taxon>Eukaryota</taxon>
        <taxon>Sar</taxon>
        <taxon>Stramenopiles</taxon>
        <taxon>Oomycota</taxon>
        <taxon>Peronosporomycetes</taxon>
        <taxon>Peronosporales</taxon>
        <taxon>Peronosporaceae</taxon>
        <taxon>Phytophthora</taxon>
    </lineage>
</organism>
<evidence type="ECO:0000256" key="1">
    <source>
        <dbReference type="ARBA" id="ARBA00012513"/>
    </source>
</evidence>
<dbReference type="InterPro" id="IPR000403">
    <property type="entry name" value="PI3/4_kinase_cat_dom"/>
</dbReference>
<evidence type="ECO:0000256" key="2">
    <source>
        <dbReference type="ARBA" id="ARBA00022679"/>
    </source>
</evidence>
<dbReference type="InterPro" id="IPR036940">
    <property type="entry name" value="PI3/4_kinase_cat_sf"/>
</dbReference>
<dbReference type="GO" id="GO:0005524">
    <property type="term" value="F:ATP binding"/>
    <property type="evidence" value="ECO:0007669"/>
    <property type="project" value="UniProtKB-KW"/>
</dbReference>
<keyword evidence="6" id="KW-0866">Nonsense-mediated mRNA decay</keyword>
<dbReference type="PROSITE" id="PS50290">
    <property type="entry name" value="PI3_4_KINASE_3"/>
    <property type="match status" value="1"/>
</dbReference>
<evidence type="ECO:0000259" key="9">
    <source>
        <dbReference type="PROSITE" id="PS50290"/>
    </source>
</evidence>
<keyword evidence="4" id="KW-0418">Kinase</keyword>
<dbReference type="InterPro" id="IPR031559">
    <property type="entry name" value="SMG1"/>
</dbReference>
<evidence type="ECO:0000313" key="12">
    <source>
        <dbReference type="Proteomes" id="UP001632037"/>
    </source>
</evidence>
<accession>A0ABD3EUK5</accession>
<feature type="compositionally biased region" description="Polar residues" evidence="8">
    <location>
        <begin position="3289"/>
        <end position="3302"/>
    </location>
</feature>
<comment type="caution">
    <text evidence="11">The sequence shown here is derived from an EMBL/GenBank/DDBJ whole genome shotgun (WGS) entry which is preliminary data.</text>
</comment>
<dbReference type="PANTHER" id="PTHR11139:SF71">
    <property type="entry name" value="SERINE_THREONINE-PROTEIN KINASE SMG1"/>
    <property type="match status" value="1"/>
</dbReference>
<dbReference type="PANTHER" id="PTHR11139">
    <property type="entry name" value="ATAXIA TELANGIECTASIA MUTATED ATM -RELATED"/>
    <property type="match status" value="1"/>
</dbReference>
<dbReference type="SMART" id="SM01345">
    <property type="entry name" value="Rapamycin_bind"/>
    <property type="match status" value="1"/>
</dbReference>
<dbReference type="SMART" id="SM01343">
    <property type="entry name" value="FATC"/>
    <property type="match status" value="1"/>
</dbReference>
<evidence type="ECO:0000313" key="11">
    <source>
        <dbReference type="EMBL" id="KAL3657987.1"/>
    </source>
</evidence>
<dbReference type="PROSITE" id="PS00916">
    <property type="entry name" value="PI3_4_KINASE_2"/>
    <property type="match status" value="1"/>
</dbReference>
<dbReference type="InterPro" id="IPR018936">
    <property type="entry name" value="PI3/4_kinase_CS"/>
</dbReference>
<gene>
    <name evidence="11" type="ORF">V7S43_017036</name>
</gene>
<dbReference type="EC" id="2.7.11.1" evidence="1"/>
<dbReference type="InterPro" id="IPR016024">
    <property type="entry name" value="ARM-type_fold"/>
</dbReference>
<dbReference type="GO" id="GO:0000184">
    <property type="term" value="P:nuclear-transcribed mRNA catabolic process, nonsense-mediated decay"/>
    <property type="evidence" value="ECO:0007669"/>
    <property type="project" value="UniProtKB-KW"/>
</dbReference>
<evidence type="ECO:0000256" key="4">
    <source>
        <dbReference type="ARBA" id="ARBA00022777"/>
    </source>
</evidence>
<protein>
    <recommendedName>
        <fullName evidence="1">non-specific serine/threonine protein kinase</fullName>
        <ecNumber evidence="1">2.7.11.1</ecNumber>
    </recommendedName>
</protein>
<feature type="domain" description="PI3K/PI4K catalytic" evidence="9">
    <location>
        <begin position="1876"/>
        <end position="2214"/>
    </location>
</feature>
<dbReference type="EMBL" id="JBIMZQ010000058">
    <property type="protein sequence ID" value="KAL3657987.1"/>
    <property type="molecule type" value="Genomic_DNA"/>
</dbReference>
<name>A0ABD3EUK5_9STRA</name>
<evidence type="ECO:0000256" key="3">
    <source>
        <dbReference type="ARBA" id="ARBA00022741"/>
    </source>
</evidence>
<dbReference type="SUPFAM" id="SSF56112">
    <property type="entry name" value="Protein kinase-like (PK-like)"/>
    <property type="match status" value="1"/>
</dbReference>
<evidence type="ECO:0000256" key="5">
    <source>
        <dbReference type="ARBA" id="ARBA00022840"/>
    </source>
</evidence>
<feature type="region of interest" description="Disordered" evidence="8">
    <location>
        <begin position="3078"/>
        <end position="3103"/>
    </location>
</feature>
<reference evidence="11 12" key="1">
    <citation type="submission" date="2024-09" db="EMBL/GenBank/DDBJ databases">
        <title>Genome sequencing and assembly of Phytophthora oleae, isolate VK10A, causative agent of rot of olive drupes.</title>
        <authorList>
            <person name="Conti Taguali S."/>
            <person name="Riolo M."/>
            <person name="La Spada F."/>
            <person name="Cacciola S.O."/>
            <person name="Dionisio G."/>
        </authorList>
    </citation>
    <scope>NUCLEOTIDE SEQUENCE [LARGE SCALE GENOMIC DNA]</scope>
    <source>
        <strain evidence="11 12">VK10A</strain>
    </source>
</reference>
<keyword evidence="5" id="KW-0067">ATP-binding</keyword>
<proteinExistence type="predicted"/>
<evidence type="ECO:0000259" key="10">
    <source>
        <dbReference type="PROSITE" id="PS51190"/>
    </source>
</evidence>
<keyword evidence="2" id="KW-0808">Transferase</keyword>
<feature type="compositionally biased region" description="Basic and acidic residues" evidence="8">
    <location>
        <begin position="3238"/>
        <end position="3250"/>
    </location>
</feature>
<dbReference type="Pfam" id="PF00454">
    <property type="entry name" value="PI3_PI4_kinase"/>
    <property type="match status" value="1"/>
</dbReference>
<dbReference type="Proteomes" id="UP001632037">
    <property type="component" value="Unassembled WGS sequence"/>
</dbReference>
<dbReference type="InterPro" id="IPR050517">
    <property type="entry name" value="DDR_Repair_Kinase"/>
</dbReference>
<keyword evidence="12" id="KW-1185">Reference proteome</keyword>
<feature type="region of interest" description="Disordered" evidence="8">
    <location>
        <begin position="3238"/>
        <end position="3306"/>
    </location>
</feature>
<dbReference type="SUPFAM" id="SSF48371">
    <property type="entry name" value="ARM repeat"/>
    <property type="match status" value="2"/>
</dbReference>
<dbReference type="InterPro" id="IPR011009">
    <property type="entry name" value="Kinase-like_dom_sf"/>
</dbReference>
<sequence length="3366" mass="375855">MLTCIPHWRRSREADDERDALTRLPMNVPDTKAAPPASDAPFNPLVALQTLLSADVVSVKQRLKAAQRLEKYFRGLPPTPGLFLAYEPYLPLLTDAMITPVKNGQELQPTVLKLLQTLSGHNPTGFSDWIARNTQLGNEPWLVQWSYALLLQVEKSVPRENDDTWDEGSTEFKEFDSVFTRVLHMWRTLLDHTADAALVDQLVKYLEALLVQQSDAEQWRTLMLKKLQTHFVDIADVLIGWTMSTGPYNQLRDDILALLNNFGRLWADNSVFSLQLLNSFADEIVNLCDSWKDHQEGDDDRLSTLVACFMMVAQCVPDIALSGDESAFAKVLQRVISCPQPEYSLFCVANCSEYLVSMSNSRHNSFGPLSVAAVRFLLYHCAVQSRFHDSEVDKLSMVLENICKLASDNFSGVDNSVFVQSVAISALDDEIPSRIVKKGGQPKRVKVMECLYHLECANAVTYTTQVCLQLVRLGGIGALKVLGSHAIKRLNGRNGERGNSYFAFAATCFILICRNPKQVKFSRDADESLMIEILESVAVKLEKHSHRYRQHRLTPRQLTLVLTMVSTFIDAVCEWIVGQTEILEIVNGVVLRLLECAISILPDEAWIIRDYRLGVETLKVIDTLLSRVAAIPRIPQKLCQILLKKVATVVHCSSVKVREECIQVLETLHYRAEAREFSGGIFAVILDLLLDPSPTIQARTMSNFSGVARSALLSQETLIIPLREAQSLHSSFVGADFENILSLFQSRELDECEWSRVCAGIVDRTTPAASLSNSRTLLGAVHQAAAWCVQNRLRTHFGGPAQSFASMERLLQEYSDEVGLSSHNIQTHQLSTWLLLEFMSALEIRITRAIYDTSVDQSNTESEECKSSLFFRTNKGVCDDWLNRIRPFLVEMSKNSSSYDLCRYHCHAMMVACYAKLSRVMASFASQGAPEKSEKSRSELRQAEKDLDMALYALCRCYCDAKDADSIAGFQRWAESVSLALSKWYQLNKGHLDSDDEQCRVLLFQWLNAVRYESEMRYEDAAEEYEALLQPVFSYSQDASPAKIFESPMTYLRISASSLLECVKQCAKCYAAMREWTKLRQFVTKFIESAKTLVDYGYPVEGIQAIFDHSDMWSEEIDTIRELEAESIALTGGSSTENKLKGDATKRAALALRVWNVVDRSPFGQPSGSSFPDSFADQLRGDLIPLALQRSPWNGFAGEKVGKRAEEILLRMFGVAKKNHLSVGFHLNGAPVEVTKLNPELFGSATWGQPFGFSKDGVTADTECFHLTAVARLARKQHNFGYARSLLREAEAIKEASCAFAMDLNYEKTKLLETIGMEAEGRRLLETQYEMSLKSVELDHGYSGQESVIVRSLLRLAKSVMISDDTDLSPALSRFLDGVLVTATNDGNEALSEVRDGDFGSYLQDESAYKCLQAAIIEAPKSAKAWVHFSHWCYDRGKREIDRISEQNGYIQLDPDDESEMTSLLDDIGIAEPDRDQVIRTFCHFLENAELVSQRLVVFHQLCTDLAPPDHSSEAVDCLTRLQQACHSKVLRFHTLSARGYGKYLTVLLNEANTSVFRKEITMVALRLLSLLTTYGAVQEVVSALEAVLSNGPVDPWSYIVPQLIARAHHPVPAVSSLVCLILKRLAHHSPHAIVFPAVVDSMKPQTTFSNLQEKRGSPSNTFAAVLQELQNVSTGQVEGVRQLVSELRRISILWDEAWINTLVKLSADVTRRSSTLEKEAIRVEKNASLSAKEKQELAQRKLVAIMKPIYVSVERLWDETCGSVHTQHSVTPHERKFLKEYGGLIEKAMDNFRDYSNAELRANSAPMKTPQELWQPFAEVLKALMNASGRRDQLALQDISPALASTSRQLALTNMPGAFVGNRGGQVEPVTIHRVDPSVSVLRTKTKPKSLELIGSDGKTYKYLLKAREDLRLDERIMQFLRVMNDFLRADDAAAARDLSAQSYSVIPLSRNTGLIQMVPDVVPLFQVYTSRNDTGGRAPPDPVAATPVQQLPPPTAQFYAKLKQHGVANVATNNRSQWPASVLKQVYQELVSQRPRNVLQQEIISRSEDMQESWIKSARLSKSLAVMSVLGYIIGLGDRHLDNILLCINSGDIVHIDHNVCFDKGRRLKVPEIVPFRLTPMLQDALGFTGVEGRFRVAFETTLRVVRSDEVREALLTLFEAFVYSPLVDWIAEDKRQGRSGDLKARLEVNVNLSLFLSRAEERRQDTISFGRQYEQLADLISRVFKGTGIPFGSLLEQRKLLLSLEKEEQVLLHEASGVESELSIYQTAEQSKRVEVETATAQAKGISAKMTSFANECLARHQQIEAWRQKSVSFAESDPAIQLSAVTTAIDTASFLKIHETLCNVLKHSRFAGQHDHLLSVLESKCRSVDADVARLRFEIEKLATCLVPYLSYYGHQRKELDECLDSEIKLSGKDVYYRWWSICTGLASEQKEEHTNTDVTCSVPSEESISESVVVLRRLSELPKLQSDEEGGDTTCLPQADKLLQVISNALSAMRLSNAQGQRLMKLAGASWIIQIIERLNGDGCGSNANTIHHSPSLIAPPTFGVVVATTHACSTMLELVSTPKGSMKRLRASELLSSFRENDKKEAAGQGLNGLNDILHEVGSFAAVLQEEFISNLHGRHVGGRVELLERIKQIVAASNGIITSSLLQTTVVGHRGVCSIFAAAFSVIQKVTSLVDALQRASTILEEEAERFKSLTNVSWINFVLELLSLAEDDPALEETVSTIWLAHMNVFVSNCLMKLLRVQLSSIITSDWKFDFCLLEDTSFEDSGPRSLSKRWSDFFCLQIPDIVPSMLIELPNGTPETQASDVTMAVAELMAICEGWWSKRWSVSRSNTWIERVSSLQKKHERRLRYVSWLSTKSESDDAGTLSRIQLLSFLSSQVPQLNALLTDQVAVEASVLELAQQMDYLVSNIGDTCPDFHSSNENLHSRVQVCYGKVSSLFEYERTLADLVQGISVIETSGGESTLELEKMELEVDVVGKSFLQSASKAASEVQVSSDALDEAVTRVQNLEAKVRHKREMYESLSSRKRAIENAFHSLSLENQDAVLEVARVLSKHVKETRNLLKGFDKLKTPSKQSQLESETVRRRQQGDSGGSMSLESTTGKFFFMENDRLVKILLRSVRSVNHLELLEGVLEKHGELCGSLRGAIAQLDQVLCDFDARADQLLAGNNHEVSRSYLLLQLLLELIETLQVSKNAFSQTDATENSSTSLLIATRDLVRGCVKLFFEATEMADRHSRTEDEKHNASGVTDDVGAEEEQGASSEEIAVPLHDSDNSAGMGVSGDSGSSHDTATSTPRNVEEKSQYGLRVLKRIEEKLSGTVTEMADASPVLTVEQQALWLIDEATKTDNLCVMYEGWTPWI</sequence>
<evidence type="ECO:0000256" key="6">
    <source>
        <dbReference type="ARBA" id="ARBA00023161"/>
    </source>
</evidence>
<keyword evidence="3" id="KW-0547">Nucleotide-binding</keyword>